<comment type="caution">
    <text evidence="2">The sequence shown here is derived from an EMBL/GenBank/DDBJ whole genome shotgun (WGS) entry which is preliminary data.</text>
</comment>
<dbReference type="EMBL" id="JARIHO010000003">
    <property type="protein sequence ID" value="KAJ7364730.1"/>
    <property type="molecule type" value="Genomic_DNA"/>
</dbReference>
<keyword evidence="1" id="KW-1133">Transmembrane helix</keyword>
<dbReference type="AlphaFoldDB" id="A0AAD7APT5"/>
<keyword evidence="3" id="KW-1185">Reference proteome</keyword>
<keyword evidence="1" id="KW-0472">Membrane</keyword>
<gene>
    <name evidence="2" type="ORF">DFH08DRAFT_799044</name>
</gene>
<feature type="transmembrane region" description="Helical" evidence="1">
    <location>
        <begin position="95"/>
        <end position="115"/>
    </location>
</feature>
<name>A0AAD7APT5_9AGAR</name>
<feature type="transmembrane region" description="Helical" evidence="1">
    <location>
        <begin position="127"/>
        <end position="150"/>
    </location>
</feature>
<reference evidence="2" key="1">
    <citation type="submission" date="2023-03" db="EMBL/GenBank/DDBJ databases">
        <title>Massive genome expansion in bonnet fungi (Mycena s.s.) driven by repeated elements and novel gene families across ecological guilds.</title>
        <authorList>
            <consortium name="Lawrence Berkeley National Laboratory"/>
            <person name="Harder C.B."/>
            <person name="Miyauchi S."/>
            <person name="Viragh M."/>
            <person name="Kuo A."/>
            <person name="Thoen E."/>
            <person name="Andreopoulos B."/>
            <person name="Lu D."/>
            <person name="Skrede I."/>
            <person name="Drula E."/>
            <person name="Henrissat B."/>
            <person name="Morin E."/>
            <person name="Kohler A."/>
            <person name="Barry K."/>
            <person name="LaButti K."/>
            <person name="Morin E."/>
            <person name="Salamov A."/>
            <person name="Lipzen A."/>
            <person name="Mereny Z."/>
            <person name="Hegedus B."/>
            <person name="Baldrian P."/>
            <person name="Stursova M."/>
            <person name="Weitz H."/>
            <person name="Taylor A."/>
            <person name="Grigoriev I.V."/>
            <person name="Nagy L.G."/>
            <person name="Martin F."/>
            <person name="Kauserud H."/>
        </authorList>
    </citation>
    <scope>NUCLEOTIDE SEQUENCE</scope>
    <source>
        <strain evidence="2">CBHHK002</strain>
    </source>
</reference>
<evidence type="ECO:0008006" key="4">
    <source>
        <dbReference type="Google" id="ProtNLM"/>
    </source>
</evidence>
<accession>A0AAD7APT5</accession>
<dbReference type="InterPro" id="IPR018750">
    <property type="entry name" value="DUF2306_membrane"/>
</dbReference>
<evidence type="ECO:0000256" key="1">
    <source>
        <dbReference type="SAM" id="Phobius"/>
    </source>
</evidence>
<organism evidence="2 3">
    <name type="scientific">Mycena albidolilacea</name>
    <dbReference type="NCBI Taxonomy" id="1033008"/>
    <lineage>
        <taxon>Eukaryota</taxon>
        <taxon>Fungi</taxon>
        <taxon>Dikarya</taxon>
        <taxon>Basidiomycota</taxon>
        <taxon>Agaricomycotina</taxon>
        <taxon>Agaricomycetes</taxon>
        <taxon>Agaricomycetidae</taxon>
        <taxon>Agaricales</taxon>
        <taxon>Marasmiineae</taxon>
        <taxon>Mycenaceae</taxon>
        <taxon>Mycena</taxon>
    </lineage>
</organism>
<dbReference type="Pfam" id="PF10067">
    <property type="entry name" value="DUF2306"/>
    <property type="match status" value="1"/>
</dbReference>
<dbReference type="Proteomes" id="UP001218218">
    <property type="component" value="Unassembled WGS sequence"/>
</dbReference>
<sequence length="274" mass="30421">MAGEWFWFNQPTYKVNLFIHIYLSTCKSPSLCLPGLTRAVGGIGAVFQFIPAIRRRKVIVHRLNGYSVLTCLIVGNICGGIVGRRSFGGELNVQSGYYVMGLLVVVAALLGIYYVKKDTRRHRRWMLRMVVYFAATISARLIMLAAARIITIVDTYYSVWRCDEVLNLLTDMETVGDLYPQCAAAGTNAAHIWVAVHSSTHGGPLNYASALRAVHGMALWISTIIHAVAVEFYVRAHETNPFSATDRTEATNQVRLDYALEPLDFAVGNPPTSY</sequence>
<protein>
    <recommendedName>
        <fullName evidence="4">Transmembrane protein</fullName>
    </recommendedName>
</protein>
<proteinExistence type="predicted"/>
<keyword evidence="1" id="KW-0812">Transmembrane</keyword>
<evidence type="ECO:0000313" key="3">
    <source>
        <dbReference type="Proteomes" id="UP001218218"/>
    </source>
</evidence>
<feature type="transmembrane region" description="Helical" evidence="1">
    <location>
        <begin position="63"/>
        <end position="83"/>
    </location>
</feature>
<feature type="transmembrane region" description="Helical" evidence="1">
    <location>
        <begin position="213"/>
        <end position="234"/>
    </location>
</feature>
<evidence type="ECO:0000313" key="2">
    <source>
        <dbReference type="EMBL" id="KAJ7364730.1"/>
    </source>
</evidence>